<dbReference type="Proteomes" id="UP000220621">
    <property type="component" value="Unassembled WGS sequence"/>
</dbReference>
<accession>A0A2A8BST0</accession>
<dbReference type="AlphaFoldDB" id="A0A2A8BST0"/>
<dbReference type="EMBL" id="NUDL01000020">
    <property type="protein sequence ID" value="PEM57673.1"/>
    <property type="molecule type" value="Genomic_DNA"/>
</dbReference>
<organism evidence="1 2">
    <name type="scientific">Bacillus wiedmannii</name>
    <dbReference type="NCBI Taxonomy" id="1890302"/>
    <lineage>
        <taxon>Bacteria</taxon>
        <taxon>Bacillati</taxon>
        <taxon>Bacillota</taxon>
        <taxon>Bacilli</taxon>
        <taxon>Bacillales</taxon>
        <taxon>Bacillaceae</taxon>
        <taxon>Bacillus</taxon>
        <taxon>Bacillus cereus group</taxon>
    </lineage>
</organism>
<evidence type="ECO:0000313" key="1">
    <source>
        <dbReference type="EMBL" id="PEM57673.1"/>
    </source>
</evidence>
<sequence>MIDSYLNKKTLIGEVEEREFSYGTGIDLYYDIFVSEKNAYLTEELAELKGKKVRITVEVIE</sequence>
<evidence type="ECO:0000313" key="2">
    <source>
        <dbReference type="Proteomes" id="UP000220621"/>
    </source>
</evidence>
<reference evidence="1 2" key="1">
    <citation type="submission" date="2017-09" db="EMBL/GenBank/DDBJ databases">
        <title>Large-scale bioinformatics analysis of Bacillus genomes uncovers conserved roles of natural products in bacterial physiology.</title>
        <authorList>
            <consortium name="Agbiome Team Llc"/>
            <person name="Bleich R.M."/>
            <person name="Grubbs K.J."/>
            <person name="Santa Maria K.C."/>
            <person name="Allen S.E."/>
            <person name="Farag S."/>
            <person name="Shank E.A."/>
            <person name="Bowers A."/>
        </authorList>
    </citation>
    <scope>NUCLEOTIDE SEQUENCE [LARGE SCALE GENOMIC DNA]</scope>
    <source>
        <strain evidence="1 2">AFS010764</strain>
    </source>
</reference>
<proteinExistence type="predicted"/>
<protein>
    <submittedName>
        <fullName evidence="1">Uncharacterized protein</fullName>
    </submittedName>
</protein>
<comment type="caution">
    <text evidence="1">The sequence shown here is derived from an EMBL/GenBank/DDBJ whole genome shotgun (WGS) entry which is preliminary data.</text>
</comment>
<gene>
    <name evidence="1" type="ORF">CN611_07410</name>
</gene>
<name>A0A2A8BST0_9BACI</name>